<organism evidence="2 3">
    <name type="scientific">Staurois parvus</name>
    <dbReference type="NCBI Taxonomy" id="386267"/>
    <lineage>
        <taxon>Eukaryota</taxon>
        <taxon>Metazoa</taxon>
        <taxon>Chordata</taxon>
        <taxon>Craniata</taxon>
        <taxon>Vertebrata</taxon>
        <taxon>Euteleostomi</taxon>
        <taxon>Amphibia</taxon>
        <taxon>Batrachia</taxon>
        <taxon>Anura</taxon>
        <taxon>Neobatrachia</taxon>
        <taxon>Ranoidea</taxon>
        <taxon>Ranidae</taxon>
        <taxon>Staurois</taxon>
    </lineage>
</organism>
<protein>
    <submittedName>
        <fullName evidence="2">Uncharacterized protein</fullName>
    </submittedName>
</protein>
<feature type="region of interest" description="Disordered" evidence="1">
    <location>
        <begin position="1"/>
        <end position="24"/>
    </location>
</feature>
<dbReference type="EMBL" id="CATNWA010009180">
    <property type="protein sequence ID" value="CAI9557565.1"/>
    <property type="molecule type" value="Genomic_DNA"/>
</dbReference>
<sequence length="38" mass="4228">MPCSISKKHAAESQQVRHLIVPPPNEYLGGRRAINLES</sequence>
<comment type="caution">
    <text evidence="2">The sequence shown here is derived from an EMBL/GenBank/DDBJ whole genome shotgun (WGS) entry which is preliminary data.</text>
</comment>
<keyword evidence="3" id="KW-1185">Reference proteome</keyword>
<evidence type="ECO:0000313" key="2">
    <source>
        <dbReference type="EMBL" id="CAI9557565.1"/>
    </source>
</evidence>
<gene>
    <name evidence="2" type="ORF">SPARVUS_LOCUS4720719</name>
</gene>
<reference evidence="2" key="1">
    <citation type="submission" date="2023-05" db="EMBL/GenBank/DDBJ databases">
        <authorList>
            <person name="Stuckert A."/>
        </authorList>
    </citation>
    <scope>NUCLEOTIDE SEQUENCE</scope>
</reference>
<evidence type="ECO:0000313" key="3">
    <source>
        <dbReference type="Proteomes" id="UP001162483"/>
    </source>
</evidence>
<proteinExistence type="predicted"/>
<dbReference type="Proteomes" id="UP001162483">
    <property type="component" value="Unassembled WGS sequence"/>
</dbReference>
<name>A0ABN9CD07_9NEOB</name>
<evidence type="ECO:0000256" key="1">
    <source>
        <dbReference type="SAM" id="MobiDB-lite"/>
    </source>
</evidence>
<accession>A0ABN9CD07</accession>